<evidence type="ECO:0000313" key="2">
    <source>
        <dbReference type="Proteomes" id="UP000238916"/>
    </source>
</evidence>
<gene>
    <name evidence="1" type="ORF">SBF1_4140014</name>
</gene>
<dbReference type="EMBL" id="OMOF01000351">
    <property type="protein sequence ID" value="SPF48430.1"/>
    <property type="molecule type" value="Genomic_DNA"/>
</dbReference>
<sequence length="1465" mass="160393">MKTIEQSLLQVPLAIINSWITQYDQFLTANTKEGTPRMLINSQGLVANNYHDESGRGSYMATQSGTSESQLMSIRSACYAYEATKDITWYNRALFLANALIPILYRGTAPSGDLWCAHWLFDVKGAYPSENYYLNSSFTFNDGICTIPAGSPNYGDLIRLVWNARTLTSTLVWPNPFSDVNGTSYNIADFTTDLTTGTTVTLTDLTVNGSLYVVYCAGTGADIEENQAHEAWPVWRFLEPAEIDSAGDSQAWALDTFNLLYEMTGNVLWQQCLNATMATIPNVYNITDSDSFVEATIASSSALDAAGSYIYSTSSPAASVTRNPLTGYVQINVPLQSGSTETDYGVGGMTQSWVADSSISASISSTIPMRLFAYIDETSTYNPAQRYMMSCYLTGSGLQEITWQQSDIVTIQNLFWSPQWSMGSSPGSTFTDPNSSVVVNIVNSSNPAYAAITLNQGTDYTYPTPTTADPDPAPIPYAGYAQFAPTPTQAWPSIIPPIAYSLSGPCNLRVTDSAGWVWYMALPSAASFTVGTFSWSEFTIYPYYNPNGTPPTGLTPATGSIQEVLFDAQAEGVELNLYYVGSISTIPTGLNYTTFAVQDVTASAHTVTIDYIKPMPQPVIPYIPYAAPFTVNILSGSIVQWRGMPYAGYQNPFIWQMLNIPAGVTTQLQFLTDAQAAYTASTGVTGPFAPCFLWDRWDTLQYGAANTWTWNGSDPNTLWGGFQYRALEATARALYNDPSLTQAKTIVMSFLTFISNYWTSPSNVIITDFPEGTTPTSASGDEPHMASLLLRACIYAYLSGATGIDTQLCLTLINRCLLYLQRLFIPISTVPFSTTLVEGTWSPVPAGNEWYGFWGSEIIQSLSMLINNAPTITTDSMSTFPRTITALVEFDMVDVGAQSNCTPTSNSIAGIGGVAQATDGMTQTRKYMCEENNWTLLDGSFYTPPKPTDNVVNDSIGWWSAVISDLNGNFATPYPTLTLTLSRPFTSLGLTFVFSPLTGDYCNLIQIVTTDNMSKQNTYTVHPTSADYFWSQQLTDIVNVVVTFYSTNNPYRRVHTVEVLFGEQFLWTGQNLFDLDILEELDPLGNSAPPKEVHASIANSLNNFNLYLGNLQNKQPLKPYLSLLLSNGTLMTVPMGTFYLYNWLGDDNYLSSTLYARDMLDIADGTTFYASTYTGSPITLYNLAVSVIQDFETQADLKVNYQIDTALQNINTSGVLPVISHHDALMYIAQAGMAVVYVDRYNTLTIKRSVSQQPLNSTSSIQELPLTMQETYPKIAIQDAYNYFTLNIYSNTGAATAGNIYSGNVTVNGTISTWVAYTTPATPTSCVATLTGGTLVSAVYYANAANLTITGAGSVGISISGLAITSTSIQQIVNNSGTQPSNEVDLDNPLVTDATVATNILNWYAAECQNVYLYEVESWMDFSWENGDVIYWDSQYYTAQKLAKIIRQEFRFSGTLSGTINGKGW</sequence>
<accession>A0A2U3L9E5</accession>
<name>A0A2U3L9E5_9FIRM</name>
<dbReference type="OrthoDB" id="2519897at2"/>
<proteinExistence type="predicted"/>
<dbReference type="Proteomes" id="UP000238916">
    <property type="component" value="Unassembled WGS sequence"/>
</dbReference>
<protein>
    <submittedName>
        <fullName evidence="1">Uncharacterized protein</fullName>
    </submittedName>
</protein>
<reference evidence="2" key="1">
    <citation type="submission" date="2018-02" db="EMBL/GenBank/DDBJ databases">
        <authorList>
            <person name="Hausmann B."/>
        </authorList>
    </citation>
    <scope>NUCLEOTIDE SEQUENCE [LARGE SCALE GENOMIC DNA]</scope>
    <source>
        <strain evidence="2">Peat soil MAG SbF1</strain>
    </source>
</reference>
<organism evidence="1 2">
    <name type="scientific">Candidatus Desulfosporosinus infrequens</name>
    <dbReference type="NCBI Taxonomy" id="2043169"/>
    <lineage>
        <taxon>Bacteria</taxon>
        <taxon>Bacillati</taxon>
        <taxon>Bacillota</taxon>
        <taxon>Clostridia</taxon>
        <taxon>Eubacteriales</taxon>
        <taxon>Desulfitobacteriaceae</taxon>
        <taxon>Desulfosporosinus</taxon>
    </lineage>
</organism>
<evidence type="ECO:0000313" key="1">
    <source>
        <dbReference type="EMBL" id="SPF48430.1"/>
    </source>
</evidence>